<protein>
    <recommendedName>
        <fullName evidence="5">Apple domain-containing protein</fullName>
    </recommendedName>
</protein>
<evidence type="ECO:0000256" key="2">
    <source>
        <dbReference type="SAM" id="SignalP"/>
    </source>
</evidence>
<evidence type="ECO:0000256" key="1">
    <source>
        <dbReference type="SAM" id="MobiDB-lite"/>
    </source>
</evidence>
<gene>
    <name evidence="3" type="ORF">LTR91_023656</name>
</gene>
<dbReference type="AlphaFoldDB" id="A0AAN6H3N2"/>
<feature type="chain" id="PRO_5042864322" description="Apple domain-containing protein" evidence="2">
    <location>
        <begin position="24"/>
        <end position="494"/>
    </location>
</feature>
<reference evidence="3" key="1">
    <citation type="submission" date="2023-06" db="EMBL/GenBank/DDBJ databases">
        <title>Black Yeasts Isolated from many extreme environments.</title>
        <authorList>
            <person name="Coleine C."/>
            <person name="Stajich J.E."/>
            <person name="Selbmann L."/>
        </authorList>
    </citation>
    <scope>NUCLEOTIDE SEQUENCE</scope>
    <source>
        <strain evidence="3">CCFEE 5200</strain>
    </source>
</reference>
<comment type="caution">
    <text evidence="3">The sequence shown here is derived from an EMBL/GenBank/DDBJ whole genome shotgun (WGS) entry which is preliminary data.</text>
</comment>
<proteinExistence type="predicted"/>
<name>A0AAN6H3N2_9PEZI</name>
<feature type="compositionally biased region" description="Basic and acidic residues" evidence="1">
    <location>
        <begin position="468"/>
        <end position="486"/>
    </location>
</feature>
<sequence length="494" mass="52804">MTMLTRFTVLLTLLCCCMQGAYGASTVNTYSQEYCYTKLTTTKTASVPTATLAFTFPFHKTITTTSTPSTTVTPSTSTVISTVTVVTTSTTTITPAALTVAASAGFTPFASQLAADGYSFSEKRKRHWSELDDGTEDSNPLAARNAATTTCKISVSGGQVVISPTQYPKSAGCLKLAEVVTTTFVTKTASSTITITASTPVTTSVTTTTVTIIATSVAPAPSPFYAACAANNQVTHIAGNSVDGIQLAYGGPESGFSIGGGGSAYDCCVRCITYPFAPCVGYVYLFAPADYCYFATENSGRAYVTSVFVIAFDEVYRLSRGVLLGACYSLRPEIPESYHTAHGSLSPAARVRPSAMEMLRSRYPKRLTNPPRLRHNLIRQYNASNPNPNRTSLWCPILNPLLRHRRQVCGEASHISPWRPGTSQISAVFGDGNEDELAPLFAATHPSTARTLGRASAAELPESGNRPSIKELRASRDSPRQHDVYRSGKQKAGR</sequence>
<keyword evidence="4" id="KW-1185">Reference proteome</keyword>
<accession>A0AAN6H3N2</accession>
<dbReference type="EMBL" id="JAUJLE010000535">
    <property type="protein sequence ID" value="KAK0953782.1"/>
    <property type="molecule type" value="Genomic_DNA"/>
</dbReference>
<dbReference type="Proteomes" id="UP001175353">
    <property type="component" value="Unassembled WGS sequence"/>
</dbReference>
<evidence type="ECO:0000313" key="3">
    <source>
        <dbReference type="EMBL" id="KAK0953782.1"/>
    </source>
</evidence>
<keyword evidence="2" id="KW-0732">Signal</keyword>
<organism evidence="3 4">
    <name type="scientific">Friedmanniomyces endolithicus</name>
    <dbReference type="NCBI Taxonomy" id="329885"/>
    <lineage>
        <taxon>Eukaryota</taxon>
        <taxon>Fungi</taxon>
        <taxon>Dikarya</taxon>
        <taxon>Ascomycota</taxon>
        <taxon>Pezizomycotina</taxon>
        <taxon>Dothideomycetes</taxon>
        <taxon>Dothideomycetidae</taxon>
        <taxon>Mycosphaerellales</taxon>
        <taxon>Teratosphaeriaceae</taxon>
        <taxon>Friedmanniomyces</taxon>
    </lineage>
</organism>
<feature type="signal peptide" evidence="2">
    <location>
        <begin position="1"/>
        <end position="23"/>
    </location>
</feature>
<feature type="region of interest" description="Disordered" evidence="1">
    <location>
        <begin position="448"/>
        <end position="494"/>
    </location>
</feature>
<evidence type="ECO:0008006" key="5">
    <source>
        <dbReference type="Google" id="ProtNLM"/>
    </source>
</evidence>
<evidence type="ECO:0000313" key="4">
    <source>
        <dbReference type="Proteomes" id="UP001175353"/>
    </source>
</evidence>